<dbReference type="EMBL" id="CP001804">
    <property type="protein sequence ID" value="ACY15533.1"/>
    <property type="molecule type" value="Genomic_DNA"/>
</dbReference>
<proteinExistence type="inferred from homology"/>
<evidence type="ECO:0000313" key="5">
    <source>
        <dbReference type="Proteomes" id="UP000001880"/>
    </source>
</evidence>
<evidence type="ECO:0008006" key="6">
    <source>
        <dbReference type="Google" id="ProtNLM"/>
    </source>
</evidence>
<evidence type="ECO:0000256" key="1">
    <source>
        <dbReference type="ARBA" id="ARBA00008635"/>
    </source>
</evidence>
<dbReference type="GO" id="GO:0046872">
    <property type="term" value="F:metal ion binding"/>
    <property type="evidence" value="ECO:0007669"/>
    <property type="project" value="UniProtKB-KW"/>
</dbReference>
<organism evidence="4 5">
    <name type="scientific">Haliangium ochraceum (strain DSM 14365 / JCM 11303 / SMP-2)</name>
    <dbReference type="NCBI Taxonomy" id="502025"/>
    <lineage>
        <taxon>Bacteria</taxon>
        <taxon>Pseudomonadati</taxon>
        <taxon>Myxococcota</taxon>
        <taxon>Polyangia</taxon>
        <taxon>Haliangiales</taxon>
        <taxon>Kofleriaceae</taxon>
        <taxon>Haliangium</taxon>
    </lineage>
</organism>
<dbReference type="OrthoDB" id="9807509at2"/>
<dbReference type="AlphaFoldDB" id="D0LR25"/>
<dbReference type="HOGENOM" id="CLU_2479015_0_0_7"/>
<keyword evidence="2 3" id="KW-0479">Metal-binding</keyword>
<accession>D0LR25</accession>
<dbReference type="RefSeq" id="WP_012828133.1">
    <property type="nucleotide sequence ID" value="NC_013440.1"/>
</dbReference>
<dbReference type="Pfam" id="PF05163">
    <property type="entry name" value="DinB"/>
    <property type="match status" value="1"/>
</dbReference>
<dbReference type="KEGG" id="hoh:Hoch_3027"/>
<name>D0LR25_HALO1</name>
<reference evidence="4 5" key="1">
    <citation type="journal article" date="2010" name="Stand. Genomic Sci.">
        <title>Complete genome sequence of Haliangium ochraceum type strain (SMP-2).</title>
        <authorList>
            <consortium name="US DOE Joint Genome Institute (JGI-PGF)"/>
            <person name="Ivanova N."/>
            <person name="Daum C."/>
            <person name="Lang E."/>
            <person name="Abt B."/>
            <person name="Kopitz M."/>
            <person name="Saunders E."/>
            <person name="Lapidus A."/>
            <person name="Lucas S."/>
            <person name="Glavina Del Rio T."/>
            <person name="Nolan M."/>
            <person name="Tice H."/>
            <person name="Copeland A."/>
            <person name="Cheng J.F."/>
            <person name="Chen F."/>
            <person name="Bruce D."/>
            <person name="Goodwin L."/>
            <person name="Pitluck S."/>
            <person name="Mavromatis K."/>
            <person name="Pati A."/>
            <person name="Mikhailova N."/>
            <person name="Chen A."/>
            <person name="Palaniappan K."/>
            <person name="Land M."/>
            <person name="Hauser L."/>
            <person name="Chang Y.J."/>
            <person name="Jeffries C.D."/>
            <person name="Detter J.C."/>
            <person name="Brettin T."/>
            <person name="Rohde M."/>
            <person name="Goker M."/>
            <person name="Bristow J."/>
            <person name="Markowitz V."/>
            <person name="Eisen J.A."/>
            <person name="Hugenholtz P."/>
            <person name="Kyrpides N.C."/>
            <person name="Klenk H.P."/>
        </authorList>
    </citation>
    <scope>NUCLEOTIDE SEQUENCE [LARGE SCALE GENOMIC DNA]</scope>
    <source>
        <strain evidence="5">DSM 14365 / CIP 107738 / JCM 11303 / AJ 13395 / SMP-2</strain>
    </source>
</reference>
<dbReference type="InterPro" id="IPR034660">
    <property type="entry name" value="DinB/YfiT-like"/>
</dbReference>
<dbReference type="Gene3D" id="1.20.120.450">
    <property type="entry name" value="dinb family like domain"/>
    <property type="match status" value="1"/>
</dbReference>
<evidence type="ECO:0000256" key="2">
    <source>
        <dbReference type="ARBA" id="ARBA00022723"/>
    </source>
</evidence>
<dbReference type="STRING" id="502025.Hoch_3027"/>
<gene>
    <name evidence="4" type="ordered locus">Hoch_3027</name>
</gene>
<dbReference type="eggNOG" id="COG2318">
    <property type="taxonomic scope" value="Bacteria"/>
</dbReference>
<protein>
    <recommendedName>
        <fullName evidence="6">Damage-inducible protein DinB</fullName>
    </recommendedName>
</protein>
<evidence type="ECO:0000313" key="4">
    <source>
        <dbReference type="EMBL" id="ACY15533.1"/>
    </source>
</evidence>
<comment type="similarity">
    <text evidence="1">Belongs to the DinB family.</text>
</comment>
<dbReference type="InterPro" id="IPR007837">
    <property type="entry name" value="DinB"/>
</dbReference>
<keyword evidence="5" id="KW-1185">Reference proteome</keyword>
<sequence length="87" mass="9871">MNAQHLMRRAAENNAWANHRLHAVCARLSDDELRAPRTSFFPSIHGTLTHIALDDAYYLEGLEALAAPEQGRRCLATRARRETRTCI</sequence>
<evidence type="ECO:0000256" key="3">
    <source>
        <dbReference type="PIRSR" id="PIRSR607837-1"/>
    </source>
</evidence>
<dbReference type="SUPFAM" id="SSF109854">
    <property type="entry name" value="DinB/YfiT-like putative metalloenzymes"/>
    <property type="match status" value="1"/>
</dbReference>
<feature type="binding site" evidence="3">
    <location>
        <position position="50"/>
    </location>
    <ligand>
        <name>a divalent metal cation</name>
        <dbReference type="ChEBI" id="CHEBI:60240"/>
    </ligand>
</feature>
<dbReference type="Proteomes" id="UP000001880">
    <property type="component" value="Chromosome"/>
</dbReference>